<dbReference type="Gene3D" id="3.30.40.10">
    <property type="entry name" value="Zinc/RING finger domain, C3HC4 (zinc finger)"/>
    <property type="match status" value="1"/>
</dbReference>
<evidence type="ECO:0000313" key="3">
    <source>
        <dbReference type="Proteomes" id="UP000243459"/>
    </source>
</evidence>
<dbReference type="Proteomes" id="UP000243459">
    <property type="component" value="Chromosome 6"/>
</dbReference>
<dbReference type="Pfam" id="PF23555">
    <property type="entry name" value="zf-RING_Vps41"/>
    <property type="match status" value="1"/>
</dbReference>
<gene>
    <name evidence="2" type="ORF">A4U43_C06F17820</name>
</gene>
<dbReference type="SUPFAM" id="SSF57850">
    <property type="entry name" value="RING/U-box"/>
    <property type="match status" value="1"/>
</dbReference>
<name>A0A5P1EMJ5_ASPOF</name>
<evidence type="ECO:0000259" key="1">
    <source>
        <dbReference type="Pfam" id="PF23555"/>
    </source>
</evidence>
<evidence type="ECO:0000313" key="2">
    <source>
        <dbReference type="EMBL" id="ONK67222.1"/>
    </source>
</evidence>
<dbReference type="Gramene" id="ONK67222">
    <property type="protein sequence ID" value="ONK67222"/>
    <property type="gene ID" value="A4U43_C06F17820"/>
</dbReference>
<reference evidence="3" key="1">
    <citation type="journal article" date="2017" name="Nat. Commun.">
        <title>The asparagus genome sheds light on the origin and evolution of a young Y chromosome.</title>
        <authorList>
            <person name="Harkess A."/>
            <person name="Zhou J."/>
            <person name="Xu C."/>
            <person name="Bowers J.E."/>
            <person name="Van der Hulst R."/>
            <person name="Ayyampalayam S."/>
            <person name="Mercati F."/>
            <person name="Riccardi P."/>
            <person name="McKain M.R."/>
            <person name="Kakrana A."/>
            <person name="Tang H."/>
            <person name="Ray J."/>
            <person name="Groenendijk J."/>
            <person name="Arikit S."/>
            <person name="Mathioni S.M."/>
            <person name="Nakano M."/>
            <person name="Shan H."/>
            <person name="Telgmann-Rauber A."/>
            <person name="Kanno A."/>
            <person name="Yue Z."/>
            <person name="Chen H."/>
            <person name="Li W."/>
            <person name="Chen Y."/>
            <person name="Xu X."/>
            <person name="Zhang Y."/>
            <person name="Luo S."/>
            <person name="Chen H."/>
            <person name="Gao J."/>
            <person name="Mao Z."/>
            <person name="Pires J.C."/>
            <person name="Luo M."/>
            <person name="Kudrna D."/>
            <person name="Wing R.A."/>
            <person name="Meyers B.C."/>
            <person name="Yi K."/>
            <person name="Kong H."/>
            <person name="Lavrijsen P."/>
            <person name="Sunseri F."/>
            <person name="Falavigna A."/>
            <person name="Ye Y."/>
            <person name="Leebens-Mack J.H."/>
            <person name="Chen G."/>
        </authorList>
    </citation>
    <scope>NUCLEOTIDE SEQUENCE [LARGE SCALE GENOMIC DNA]</scope>
    <source>
        <strain evidence="3">cv. DH0086</strain>
    </source>
</reference>
<sequence>MKYYKEARHAIYLSSIEEETLRRREDNTSNNEMAIMPTSRTMDVKSKTRGGARCCLCFDPFSLQNLSVIIFFCCHAFHVSCLLGGADSIDIGSEDIMHIGDDGDDSDEDGNSGGSWMRCVLCTTTSG</sequence>
<organism evidence="2 3">
    <name type="scientific">Asparagus officinalis</name>
    <name type="common">Garden asparagus</name>
    <dbReference type="NCBI Taxonomy" id="4686"/>
    <lineage>
        <taxon>Eukaryota</taxon>
        <taxon>Viridiplantae</taxon>
        <taxon>Streptophyta</taxon>
        <taxon>Embryophyta</taxon>
        <taxon>Tracheophyta</taxon>
        <taxon>Spermatophyta</taxon>
        <taxon>Magnoliopsida</taxon>
        <taxon>Liliopsida</taxon>
        <taxon>Asparagales</taxon>
        <taxon>Asparagaceae</taxon>
        <taxon>Asparagoideae</taxon>
        <taxon>Asparagus</taxon>
    </lineage>
</organism>
<protein>
    <recommendedName>
        <fullName evidence="1">Vps41 C-terminal RING finger domain-containing protein</fullName>
    </recommendedName>
</protein>
<keyword evidence="3" id="KW-1185">Reference proteome</keyword>
<dbReference type="AlphaFoldDB" id="A0A5P1EMJ5"/>
<proteinExistence type="predicted"/>
<dbReference type="EMBL" id="CM007386">
    <property type="protein sequence ID" value="ONK67222.1"/>
    <property type="molecule type" value="Genomic_DNA"/>
</dbReference>
<dbReference type="InterPro" id="IPR057779">
    <property type="entry name" value="Znf_RING_Vps41"/>
</dbReference>
<feature type="domain" description="Vps41 C-terminal RING finger" evidence="1">
    <location>
        <begin position="53"/>
        <end position="87"/>
    </location>
</feature>
<dbReference type="OMA" id="EDIMHIG"/>
<dbReference type="InterPro" id="IPR013083">
    <property type="entry name" value="Znf_RING/FYVE/PHD"/>
</dbReference>
<accession>A0A5P1EMJ5</accession>